<dbReference type="SUPFAM" id="SSF100950">
    <property type="entry name" value="NagB/RpiA/CoA transferase-like"/>
    <property type="match status" value="1"/>
</dbReference>
<comment type="similarity">
    <text evidence="1 5">Belongs to the 5-formyltetrahydrofolate cyclo-ligase family.</text>
</comment>
<reference evidence="6" key="1">
    <citation type="journal article" date="2021" name="PeerJ">
        <title>Extensive microbial diversity within the chicken gut microbiome revealed by metagenomics and culture.</title>
        <authorList>
            <person name="Gilroy R."/>
            <person name="Ravi A."/>
            <person name="Getino M."/>
            <person name="Pursley I."/>
            <person name="Horton D.L."/>
            <person name="Alikhan N.F."/>
            <person name="Baker D."/>
            <person name="Gharbi K."/>
            <person name="Hall N."/>
            <person name="Watson M."/>
            <person name="Adriaenssens E.M."/>
            <person name="Foster-Nyarko E."/>
            <person name="Jarju S."/>
            <person name="Secka A."/>
            <person name="Antonio M."/>
            <person name="Oren A."/>
            <person name="Chaudhuri R.R."/>
            <person name="La Ragione R."/>
            <person name="Hildebrand F."/>
            <person name="Pallen M.J."/>
        </authorList>
    </citation>
    <scope>NUCLEOTIDE SEQUENCE</scope>
    <source>
        <strain evidence="6">CHK187-11901</strain>
    </source>
</reference>
<evidence type="ECO:0000256" key="5">
    <source>
        <dbReference type="RuleBase" id="RU361279"/>
    </source>
</evidence>
<dbReference type="Gene3D" id="3.40.50.10420">
    <property type="entry name" value="NagB/RpiA/CoA transferase-like"/>
    <property type="match status" value="1"/>
</dbReference>
<feature type="binding site" evidence="4">
    <location>
        <position position="31"/>
    </location>
    <ligand>
        <name>substrate</name>
    </ligand>
</feature>
<evidence type="ECO:0000256" key="2">
    <source>
        <dbReference type="ARBA" id="ARBA00022741"/>
    </source>
</evidence>
<dbReference type="GO" id="GO:0035999">
    <property type="term" value="P:tetrahydrofolate interconversion"/>
    <property type="evidence" value="ECO:0007669"/>
    <property type="project" value="TreeGrafter"/>
</dbReference>
<dbReference type="GO" id="GO:0030272">
    <property type="term" value="F:5-formyltetrahydrofolate cyclo-ligase activity"/>
    <property type="evidence" value="ECO:0007669"/>
    <property type="project" value="UniProtKB-EC"/>
</dbReference>
<dbReference type="Proteomes" id="UP000823896">
    <property type="component" value="Unassembled WGS sequence"/>
</dbReference>
<evidence type="ECO:0000256" key="1">
    <source>
        <dbReference type="ARBA" id="ARBA00010638"/>
    </source>
</evidence>
<dbReference type="PANTHER" id="PTHR23407">
    <property type="entry name" value="ATPASE INHIBITOR/5-FORMYLTETRAHYDROFOLATE CYCLO-LIGASE"/>
    <property type="match status" value="1"/>
</dbReference>
<keyword evidence="3 4" id="KW-0067">ATP-binding</keyword>
<keyword evidence="5" id="KW-0479">Metal-binding</keyword>
<sequence>MSARQRQEASQRIVDRLLPQLKDARCIGIYMAQGSEANVDALCQLLAHKTLAAPVCAQAGIMHFHALGKGFVVSAMGIREPKGERIVPQALDVILVPLVAFDAQCHRLGHGAGYYDRYLPQSHALRIGVGFECQKVHQIQAMPHDIDMDLIVTERQLYFR</sequence>
<name>A0A9D2NSY5_9FIRM</name>
<keyword evidence="6" id="KW-0436">Ligase</keyword>
<dbReference type="PANTHER" id="PTHR23407:SF1">
    <property type="entry name" value="5-FORMYLTETRAHYDROFOLATE CYCLO-LIGASE"/>
    <property type="match status" value="1"/>
</dbReference>
<dbReference type="GO" id="GO:0005524">
    <property type="term" value="F:ATP binding"/>
    <property type="evidence" value="ECO:0007669"/>
    <property type="project" value="UniProtKB-KW"/>
</dbReference>
<dbReference type="InterPro" id="IPR024185">
    <property type="entry name" value="FTHF_cligase-like_sf"/>
</dbReference>
<gene>
    <name evidence="6" type="ORF">H9702_07470</name>
</gene>
<dbReference type="InterPro" id="IPR037171">
    <property type="entry name" value="NagB/RpiA_transferase-like"/>
</dbReference>
<dbReference type="EMBL" id="DWWM01000048">
    <property type="protein sequence ID" value="HJC36956.1"/>
    <property type="molecule type" value="Genomic_DNA"/>
</dbReference>
<evidence type="ECO:0000313" key="7">
    <source>
        <dbReference type="Proteomes" id="UP000823896"/>
    </source>
</evidence>
<feature type="binding site" evidence="4">
    <location>
        <position position="36"/>
    </location>
    <ligand>
        <name>substrate</name>
    </ligand>
</feature>
<comment type="catalytic activity">
    <reaction evidence="5">
        <text>(6S)-5-formyl-5,6,7,8-tetrahydrofolate + ATP = (6R)-5,10-methenyltetrahydrofolate + ADP + phosphate</text>
        <dbReference type="Rhea" id="RHEA:10488"/>
        <dbReference type="ChEBI" id="CHEBI:30616"/>
        <dbReference type="ChEBI" id="CHEBI:43474"/>
        <dbReference type="ChEBI" id="CHEBI:57455"/>
        <dbReference type="ChEBI" id="CHEBI:57457"/>
        <dbReference type="ChEBI" id="CHEBI:456216"/>
        <dbReference type="EC" id="6.3.3.2"/>
    </reaction>
</comment>
<dbReference type="AlphaFoldDB" id="A0A9D2NSY5"/>
<organism evidence="6 7">
    <name type="scientific">Candidatus Merdibacter merdavium</name>
    <dbReference type="NCBI Taxonomy" id="2838692"/>
    <lineage>
        <taxon>Bacteria</taxon>
        <taxon>Bacillati</taxon>
        <taxon>Bacillota</taxon>
        <taxon>Erysipelotrichia</taxon>
        <taxon>Erysipelotrichales</taxon>
        <taxon>Erysipelotrichaceae</taxon>
        <taxon>Merdibacter</taxon>
    </lineage>
</organism>
<reference evidence="6" key="2">
    <citation type="submission" date="2021-04" db="EMBL/GenBank/DDBJ databases">
        <authorList>
            <person name="Gilroy R."/>
        </authorList>
    </citation>
    <scope>NUCLEOTIDE SEQUENCE</scope>
    <source>
        <strain evidence="6">CHK187-11901</strain>
    </source>
</reference>
<comment type="cofactor">
    <cofactor evidence="5">
        <name>Mg(2+)</name>
        <dbReference type="ChEBI" id="CHEBI:18420"/>
    </cofactor>
</comment>
<comment type="caution">
    <text evidence="6">The sequence shown here is derived from an EMBL/GenBank/DDBJ whole genome shotgun (WGS) entry which is preliminary data.</text>
</comment>
<dbReference type="PIRSF" id="PIRSF006806">
    <property type="entry name" value="FTHF_cligase"/>
    <property type="match status" value="1"/>
</dbReference>
<dbReference type="InterPro" id="IPR002698">
    <property type="entry name" value="FTHF_cligase"/>
</dbReference>
<dbReference type="GO" id="GO:0046872">
    <property type="term" value="F:metal ion binding"/>
    <property type="evidence" value="ECO:0007669"/>
    <property type="project" value="UniProtKB-KW"/>
</dbReference>
<dbReference type="NCBIfam" id="TIGR02727">
    <property type="entry name" value="MTHFS_bact"/>
    <property type="match status" value="1"/>
</dbReference>
<evidence type="ECO:0000256" key="4">
    <source>
        <dbReference type="PIRSR" id="PIRSR006806-1"/>
    </source>
</evidence>
<accession>A0A9D2NSY5</accession>
<protein>
    <recommendedName>
        <fullName evidence="5">5-formyltetrahydrofolate cyclo-ligase</fullName>
        <ecNumber evidence="5">6.3.3.2</ecNumber>
    </recommendedName>
</protein>
<evidence type="ECO:0000313" key="6">
    <source>
        <dbReference type="EMBL" id="HJC36956.1"/>
    </source>
</evidence>
<dbReference type="EC" id="6.3.3.2" evidence="5"/>
<keyword evidence="2 4" id="KW-0547">Nucleotide-binding</keyword>
<dbReference type="Pfam" id="PF01812">
    <property type="entry name" value="5-FTHF_cyc-lig"/>
    <property type="match status" value="1"/>
</dbReference>
<evidence type="ECO:0000256" key="3">
    <source>
        <dbReference type="ARBA" id="ARBA00022840"/>
    </source>
</evidence>
<proteinExistence type="inferred from homology"/>
<keyword evidence="5" id="KW-0460">Magnesium</keyword>
<dbReference type="GO" id="GO:0009396">
    <property type="term" value="P:folic acid-containing compound biosynthetic process"/>
    <property type="evidence" value="ECO:0007669"/>
    <property type="project" value="TreeGrafter"/>
</dbReference>
<feature type="binding site" evidence="4">
    <location>
        <begin position="107"/>
        <end position="115"/>
    </location>
    <ligand>
        <name>ATP</name>
        <dbReference type="ChEBI" id="CHEBI:30616"/>
    </ligand>
</feature>